<dbReference type="PROSITE" id="PS50804">
    <property type="entry name" value="SCAN_BOX"/>
    <property type="match status" value="1"/>
</dbReference>
<dbReference type="InterPro" id="IPR003309">
    <property type="entry name" value="SCAN_dom"/>
</dbReference>
<evidence type="ECO:0000256" key="1">
    <source>
        <dbReference type="SAM" id="MobiDB-lite"/>
    </source>
</evidence>
<evidence type="ECO:0000313" key="3">
    <source>
        <dbReference type="EMBL" id="KAL1249191.1"/>
    </source>
</evidence>
<dbReference type="InterPro" id="IPR041588">
    <property type="entry name" value="Integrase_H2C2"/>
</dbReference>
<organism evidence="3 4">
    <name type="scientific">Cirrhinus molitorella</name>
    <name type="common">mud carp</name>
    <dbReference type="NCBI Taxonomy" id="172907"/>
    <lineage>
        <taxon>Eukaryota</taxon>
        <taxon>Metazoa</taxon>
        <taxon>Chordata</taxon>
        <taxon>Craniata</taxon>
        <taxon>Vertebrata</taxon>
        <taxon>Euteleostomi</taxon>
        <taxon>Actinopterygii</taxon>
        <taxon>Neopterygii</taxon>
        <taxon>Teleostei</taxon>
        <taxon>Ostariophysi</taxon>
        <taxon>Cypriniformes</taxon>
        <taxon>Cyprinidae</taxon>
        <taxon>Labeoninae</taxon>
        <taxon>Labeonini</taxon>
        <taxon>Cirrhinus</taxon>
    </lineage>
</organism>
<comment type="caution">
    <text evidence="3">The sequence shown here is derived from an EMBL/GenBank/DDBJ whole genome shotgun (WGS) entry which is preliminary data.</text>
</comment>
<dbReference type="Pfam" id="PF17921">
    <property type="entry name" value="Integrase_H2C2"/>
    <property type="match status" value="1"/>
</dbReference>
<dbReference type="InterPro" id="IPR038269">
    <property type="entry name" value="SCAN_sf"/>
</dbReference>
<reference evidence="3 4" key="1">
    <citation type="submission" date="2023-09" db="EMBL/GenBank/DDBJ databases">
        <authorList>
            <person name="Wang M."/>
        </authorList>
    </citation>
    <scope>NUCLEOTIDE SEQUENCE [LARGE SCALE GENOMIC DNA]</scope>
    <source>
        <strain evidence="3">GT-2023</strain>
        <tissue evidence="3">Liver</tissue>
    </source>
</reference>
<dbReference type="SUPFAM" id="SSF47353">
    <property type="entry name" value="Retrovirus capsid dimerization domain-like"/>
    <property type="match status" value="1"/>
</dbReference>
<dbReference type="Gene3D" id="1.10.340.70">
    <property type="match status" value="1"/>
</dbReference>
<dbReference type="Gene3D" id="1.10.4020.10">
    <property type="entry name" value="DNA breaking-rejoining enzymes"/>
    <property type="match status" value="1"/>
</dbReference>
<feature type="region of interest" description="Disordered" evidence="1">
    <location>
        <begin position="186"/>
        <end position="224"/>
    </location>
</feature>
<feature type="domain" description="SCAN box" evidence="2">
    <location>
        <begin position="5"/>
        <end position="80"/>
    </location>
</feature>
<keyword evidence="4" id="KW-1185">Reference proteome</keyword>
<evidence type="ECO:0000259" key="2">
    <source>
        <dbReference type="PROSITE" id="PS50804"/>
    </source>
</evidence>
<sequence>MSAAQLFHDWEYKPRMLAHAQAAELTRLAQHWLLVGGPTANQVAERVVIDRLLRALPRPLRQAAGMRNPTTVDELVEAVELAEAAQHREAGERAPPFGYLATSCAVHQELPRNVLRTEVKINGRPFQALLDTGSAIPTRSPLGVTIAAEPGAWPVEVGIVKKLLVPVLLGRDWPGFDRLLVLASQPASPAGGPRRRPRGKRSRRHPALLASDDPPSGESPSQNTNLYYDVFQQVTGGGAFAKAQLVDDRLKNAWAQVRVIEGETVHPAPHPVPHFVVQNGLLYCVAQRRGEKKTLLVVPREKTEIVMELAHAHPMAGHLGVQNTIQRIRDRTSIYHPQMDGLVALTKC</sequence>
<dbReference type="Proteomes" id="UP001558613">
    <property type="component" value="Unassembled WGS sequence"/>
</dbReference>
<accession>A0ABR3LB22</accession>
<gene>
    <name evidence="3" type="ORF">QQF64_020196</name>
</gene>
<evidence type="ECO:0000313" key="4">
    <source>
        <dbReference type="Proteomes" id="UP001558613"/>
    </source>
</evidence>
<dbReference type="PANTHER" id="PTHR46888">
    <property type="entry name" value="ZINC KNUCKLE DOMAINCONTAINING PROTEIN-RELATED"/>
    <property type="match status" value="1"/>
</dbReference>
<proteinExistence type="predicted"/>
<dbReference type="PANTHER" id="PTHR46888:SF15">
    <property type="entry name" value="ZINC FINGER AND SCAN DOMAIN-CONTAINING PROTEIN 12-LIKE"/>
    <property type="match status" value="1"/>
</dbReference>
<feature type="compositionally biased region" description="Basic residues" evidence="1">
    <location>
        <begin position="193"/>
        <end position="206"/>
    </location>
</feature>
<protein>
    <recommendedName>
        <fullName evidence="2">SCAN box domain-containing protein</fullName>
    </recommendedName>
</protein>
<dbReference type="EMBL" id="JAYMGO010000023">
    <property type="protein sequence ID" value="KAL1249191.1"/>
    <property type="molecule type" value="Genomic_DNA"/>
</dbReference>
<name>A0ABR3LB22_9TELE</name>